<evidence type="ECO:0000256" key="4">
    <source>
        <dbReference type="SAM" id="Coils"/>
    </source>
</evidence>
<feature type="domain" description="Disease resistance protein At4g27190-like leucine-rich repeats" evidence="6">
    <location>
        <begin position="824"/>
        <end position="963"/>
    </location>
</feature>
<dbReference type="GO" id="GO:0006952">
    <property type="term" value="P:defense response"/>
    <property type="evidence" value="ECO:0007669"/>
    <property type="project" value="UniProtKB-KW"/>
</dbReference>
<name>A0A0B2S635_GLYSO</name>
<dbReference type="SUPFAM" id="SSF52047">
    <property type="entry name" value="RNI-like"/>
    <property type="match status" value="1"/>
</dbReference>
<proteinExistence type="predicted"/>
<dbReference type="Gene3D" id="1.10.8.430">
    <property type="entry name" value="Helical domain of apoptotic protease-activating factors"/>
    <property type="match status" value="1"/>
</dbReference>
<evidence type="ECO:0000313" key="8">
    <source>
        <dbReference type="EMBL" id="KHN39722.1"/>
    </source>
</evidence>
<evidence type="ECO:0000259" key="7">
    <source>
        <dbReference type="Pfam" id="PF23598"/>
    </source>
</evidence>
<dbReference type="PROSITE" id="PS51450">
    <property type="entry name" value="LRR"/>
    <property type="match status" value="1"/>
</dbReference>
<feature type="transmembrane region" description="Helical" evidence="5">
    <location>
        <begin position="1304"/>
        <end position="1323"/>
    </location>
</feature>
<gene>
    <name evidence="8" type="ORF">glysoja_048065</name>
</gene>
<feature type="coiled-coil region" evidence="4">
    <location>
        <begin position="46"/>
        <end position="105"/>
    </location>
</feature>
<dbReference type="Gene3D" id="3.80.10.10">
    <property type="entry name" value="Ribonuclease Inhibitor"/>
    <property type="match status" value="4"/>
</dbReference>
<dbReference type="PANTHER" id="PTHR33463:SF196">
    <property type="entry name" value="NB-ARC DOMAIN DISEASE RESISTANCE PROTEIN"/>
    <property type="match status" value="1"/>
</dbReference>
<accession>A0A0B2S635</accession>
<dbReference type="EMBL" id="KN646222">
    <property type="protein sequence ID" value="KHN39722.1"/>
    <property type="molecule type" value="Genomic_DNA"/>
</dbReference>
<keyword evidence="2" id="KW-0547">Nucleotide-binding</keyword>
<dbReference type="InterPro" id="IPR042197">
    <property type="entry name" value="Apaf_helical"/>
</dbReference>
<keyword evidence="1" id="KW-0677">Repeat</keyword>
<sequence length="1330" mass="150296">MADSGSDFAGIICSICYEPLNPINEDLQSVNLISEDLQSLRREVNVSGLNSQVEGQTKELEGLNEKLCTCKEQAKIETALKNEVLNKKAERVQELETLTEAKENEYLRSVKLSKITKTSKNLEESIKSDSDTLTACKLSSKEQSNRILTPKSGIDLTANDNINPNLKKVQEDIAYVLGLRLEGEGENVRADHLRRRLKKEKENTLIILDDLWDRLDLNRMGIPLDGDVDDNDKQGLKGPTKEKSLGDYKGCKILLTSRNKNVLTDKMEVKSTFCVEELDEKDALKLFRKEARIQGEMSQWKQEIVKKYCAGLPMAIVTVGRALRDKSDSEWEKLKNQDLVGIQNSMEISVKMSYDRLENEELKSIFFLCAQMGHQPLIMDLVKYCFGLGILEGVYSLGEARSRISTLIQKLKNSGLVLDGSSSIHFNMHDLVRDAALSIAQKEQNVFTLRNGKLDDWPELERCTSISICNSDIIDELPEEINCPQLKFFQIDSDDPSLKIPDSFFKGMKKLKVLMLTGIQLSSLPSSIESLSDLRLLYLERCTLDHNLSIIGKLKKLRILSLSGSRIENLPTELKDLDKLQLLDISNCSIVTMIPPNLVSRLTLLEELYVRKCFMEVSEEGERNQSQISFISELKHLHQLQVVDLSIPCAEFFAKELFFDNLSDYKIEIGNFKTLSAGDFRMPNKYENFKSLALELKDDTDNIHSQTGIKLFPFTDCSFTKLKTIKVEKCDQLKNLFSFCMVKLLASLETIGVSNCGSLEEIIKIPDNSDKIEFLKLMSLSLESLSSFTSFYTTVEGSSTNRDQIQITVMTPPLFGELVEIPNLENLNLISMNKIQKIWSDQPLSNFCFQNLIKLVVDDCDNLRYLCSMSVASSLRKLKGLFVSKCKMMEKIFSTEGNSAGKLKKLTLERLPKLENVWNEDPHGILTMQLLQHVIVEKCKCLTSVFPASVAKDLEKLVVKDCEGLMEIVAEDNADPREANLELTFPCPCVISLKLQGLPKFKYFYYCSLQTPTEDEMLTSNLQCLSLGEKGLEMIKRGEFQRNFLHKLQVLTLCFHIGSNVFPYEILQLAPNIEKLVVCDGSFKEIFCFDSLNVDEAGLLLQLKVLCLDSLPELVSIGLENSLIQPLLGNLENLEVIGCSSLKDLVPSTVSFSNLTYLQVQDCDSLLYLLTSSIAKSLTRLKRMEIKSCYSIEEIVSKEGDESHENEIIFPQLNCLKLEELPKLRSFYKGSLLSFPSLEELSVISCEWMETLCPGTLKADKLVQVQLEESSDAIKLENDLNSTMREAFGKKVCFQLFSLNMIDIGVYICCCYNICTVSAYFSLKKYTPLG</sequence>
<evidence type="ECO:0000256" key="2">
    <source>
        <dbReference type="ARBA" id="ARBA00022741"/>
    </source>
</evidence>
<reference evidence="8" key="1">
    <citation type="submission" date="2014-07" db="EMBL/GenBank/DDBJ databases">
        <title>Identification of a novel salt tolerance gene in wild soybean by whole-genome sequencing.</title>
        <authorList>
            <person name="Lam H.-M."/>
            <person name="Qi X."/>
            <person name="Li M.-W."/>
            <person name="Liu X."/>
            <person name="Xie M."/>
            <person name="Ni M."/>
            <person name="Xu X."/>
        </authorList>
    </citation>
    <scope>NUCLEOTIDE SEQUENCE [LARGE SCALE GENOMIC DNA]</scope>
    <source>
        <tissue evidence="8">Root</tissue>
    </source>
</reference>
<keyword evidence="4" id="KW-0175">Coiled coil</keyword>
<organism evidence="8">
    <name type="scientific">Glycine soja</name>
    <name type="common">Wild soybean</name>
    <dbReference type="NCBI Taxonomy" id="3848"/>
    <lineage>
        <taxon>Eukaryota</taxon>
        <taxon>Viridiplantae</taxon>
        <taxon>Streptophyta</taxon>
        <taxon>Embryophyta</taxon>
        <taxon>Tracheophyta</taxon>
        <taxon>Spermatophyta</taxon>
        <taxon>Magnoliopsida</taxon>
        <taxon>eudicotyledons</taxon>
        <taxon>Gunneridae</taxon>
        <taxon>Pentapetalae</taxon>
        <taxon>rosids</taxon>
        <taxon>fabids</taxon>
        <taxon>Fabales</taxon>
        <taxon>Fabaceae</taxon>
        <taxon>Papilionoideae</taxon>
        <taxon>50 kb inversion clade</taxon>
        <taxon>NPAAA clade</taxon>
        <taxon>indigoferoid/millettioid clade</taxon>
        <taxon>Phaseoleae</taxon>
        <taxon>Glycine</taxon>
        <taxon>Glycine subgen. Soja</taxon>
    </lineage>
</organism>
<keyword evidence="5" id="KW-0472">Membrane</keyword>
<dbReference type="InterPro" id="IPR050905">
    <property type="entry name" value="Plant_NBS-LRR"/>
</dbReference>
<dbReference type="SUPFAM" id="SSF52058">
    <property type="entry name" value="L domain-like"/>
    <property type="match status" value="1"/>
</dbReference>
<feature type="domain" description="Disease resistance protein At4g27190-like leucine-rich repeats" evidence="6">
    <location>
        <begin position="1151"/>
        <end position="1263"/>
    </location>
</feature>
<feature type="domain" description="Disease resistance R13L4/SHOC-2-like LRR" evidence="7">
    <location>
        <begin position="521"/>
        <end position="647"/>
    </location>
</feature>
<evidence type="ECO:0000256" key="3">
    <source>
        <dbReference type="ARBA" id="ARBA00022821"/>
    </source>
</evidence>
<feature type="domain" description="Disease resistance protein At4g27190-like leucine-rich repeats" evidence="6">
    <location>
        <begin position="1024"/>
        <end position="1150"/>
    </location>
</feature>
<keyword evidence="5" id="KW-1133">Transmembrane helix</keyword>
<dbReference type="PANTHER" id="PTHR33463">
    <property type="entry name" value="NB-ARC DOMAIN-CONTAINING PROTEIN-RELATED"/>
    <property type="match status" value="1"/>
</dbReference>
<dbReference type="InterPro" id="IPR001611">
    <property type="entry name" value="Leu-rich_rpt"/>
</dbReference>
<dbReference type="PRINTS" id="PR00364">
    <property type="entry name" value="DISEASERSIST"/>
</dbReference>
<dbReference type="GO" id="GO:0043531">
    <property type="term" value="F:ADP binding"/>
    <property type="evidence" value="ECO:0007669"/>
    <property type="project" value="InterPro"/>
</dbReference>
<dbReference type="GO" id="GO:0005524">
    <property type="term" value="F:ATP binding"/>
    <property type="evidence" value="ECO:0007669"/>
    <property type="project" value="UniProtKB-KW"/>
</dbReference>
<dbReference type="Pfam" id="PF23598">
    <property type="entry name" value="LRR_14"/>
    <property type="match status" value="1"/>
</dbReference>
<dbReference type="Gene3D" id="3.40.50.300">
    <property type="entry name" value="P-loop containing nucleotide triphosphate hydrolases"/>
    <property type="match status" value="1"/>
</dbReference>
<dbReference type="InterPro" id="IPR055414">
    <property type="entry name" value="LRR_R13L4/SHOC2-like"/>
</dbReference>
<dbReference type="InterPro" id="IPR032675">
    <property type="entry name" value="LRR_dom_sf"/>
</dbReference>
<feature type="domain" description="Disease resistance protein At4g27190-like leucine-rich repeats" evidence="6">
    <location>
        <begin position="712"/>
        <end position="790"/>
    </location>
</feature>
<dbReference type="InterPro" id="IPR027417">
    <property type="entry name" value="P-loop_NTPase"/>
</dbReference>
<dbReference type="SUPFAM" id="SSF52540">
    <property type="entry name" value="P-loop containing nucleoside triphosphate hydrolases"/>
    <property type="match status" value="1"/>
</dbReference>
<evidence type="ECO:0000256" key="1">
    <source>
        <dbReference type="ARBA" id="ARBA00022737"/>
    </source>
</evidence>
<dbReference type="InterPro" id="IPR057135">
    <property type="entry name" value="At4g27190-like_LRR"/>
</dbReference>
<evidence type="ECO:0000259" key="6">
    <source>
        <dbReference type="Pfam" id="PF23247"/>
    </source>
</evidence>
<evidence type="ECO:0000256" key="5">
    <source>
        <dbReference type="SAM" id="Phobius"/>
    </source>
</evidence>
<dbReference type="Proteomes" id="UP000053555">
    <property type="component" value="Unassembled WGS sequence"/>
</dbReference>
<protein>
    <submittedName>
        <fullName evidence="8">Putative disease resistance protein</fullName>
    </submittedName>
</protein>
<keyword evidence="5" id="KW-0812">Transmembrane</keyword>
<keyword evidence="3" id="KW-0611">Plant defense</keyword>
<dbReference type="Pfam" id="PF23247">
    <property type="entry name" value="LRR_RPS2"/>
    <property type="match status" value="4"/>
</dbReference>